<evidence type="ECO:0000313" key="3">
    <source>
        <dbReference type="Proteomes" id="UP001497516"/>
    </source>
</evidence>
<dbReference type="Proteomes" id="UP001497516">
    <property type="component" value="Chromosome 2"/>
</dbReference>
<sequence length="121" mass="13373">MPQCDGPFQVVSKIGSNAYKIDLPGEYGVSATFNVSDLAPYLDGNSDLRANTFEEGGADEDISWPVTRAKAMTLKEKLATYLESYFGSMDVELFRGKPYMMIRVEEEGGSVEEKADCKKQP</sequence>
<dbReference type="EMBL" id="OZ034815">
    <property type="protein sequence ID" value="CAL1369673.1"/>
    <property type="molecule type" value="Genomic_DNA"/>
</dbReference>
<dbReference type="Pfam" id="PF24626">
    <property type="entry name" value="SH3_Tf2-1"/>
    <property type="match status" value="1"/>
</dbReference>
<dbReference type="InterPro" id="IPR056924">
    <property type="entry name" value="SH3_Tf2-1"/>
</dbReference>
<protein>
    <recommendedName>
        <fullName evidence="1">Tf2-1-like SH3-like domain-containing protein</fullName>
    </recommendedName>
</protein>
<feature type="domain" description="Tf2-1-like SH3-like" evidence="1">
    <location>
        <begin position="2"/>
        <end position="41"/>
    </location>
</feature>
<gene>
    <name evidence="2" type="ORF">LTRI10_LOCUS12160</name>
</gene>
<organism evidence="2 3">
    <name type="scientific">Linum trigynum</name>
    <dbReference type="NCBI Taxonomy" id="586398"/>
    <lineage>
        <taxon>Eukaryota</taxon>
        <taxon>Viridiplantae</taxon>
        <taxon>Streptophyta</taxon>
        <taxon>Embryophyta</taxon>
        <taxon>Tracheophyta</taxon>
        <taxon>Spermatophyta</taxon>
        <taxon>Magnoliopsida</taxon>
        <taxon>eudicotyledons</taxon>
        <taxon>Gunneridae</taxon>
        <taxon>Pentapetalae</taxon>
        <taxon>rosids</taxon>
        <taxon>fabids</taxon>
        <taxon>Malpighiales</taxon>
        <taxon>Linaceae</taxon>
        <taxon>Linum</taxon>
    </lineage>
</organism>
<keyword evidence="3" id="KW-1185">Reference proteome</keyword>
<reference evidence="2 3" key="1">
    <citation type="submission" date="2024-04" db="EMBL/GenBank/DDBJ databases">
        <authorList>
            <person name="Fracassetti M."/>
        </authorList>
    </citation>
    <scope>NUCLEOTIDE SEQUENCE [LARGE SCALE GENOMIC DNA]</scope>
</reference>
<dbReference type="AlphaFoldDB" id="A0AAV2DA73"/>
<proteinExistence type="predicted"/>
<evidence type="ECO:0000259" key="1">
    <source>
        <dbReference type="Pfam" id="PF24626"/>
    </source>
</evidence>
<evidence type="ECO:0000313" key="2">
    <source>
        <dbReference type="EMBL" id="CAL1369673.1"/>
    </source>
</evidence>
<accession>A0AAV2DA73</accession>
<name>A0AAV2DA73_9ROSI</name>